<reference evidence="7 8" key="1">
    <citation type="submission" date="2017-07" db="EMBL/GenBank/DDBJ databases">
        <title>Amycolatopsis alba DSM 44262 Genome sequencing and assembly.</title>
        <authorList>
            <person name="Kaur N."/>
            <person name="Mayilraj S."/>
        </authorList>
    </citation>
    <scope>NUCLEOTIDE SEQUENCE [LARGE SCALE GENOMIC DNA]</scope>
    <source>
        <strain evidence="7 8">DSM 44262</strain>
    </source>
</reference>
<dbReference type="InterPro" id="IPR005000">
    <property type="entry name" value="Aldolase/citrate-lyase_domain"/>
</dbReference>
<name>A0A229RTB8_AMYAL</name>
<dbReference type="GO" id="GO:0016829">
    <property type="term" value="F:lyase activity"/>
    <property type="evidence" value="ECO:0007669"/>
    <property type="project" value="UniProtKB-KW"/>
</dbReference>
<evidence type="ECO:0000256" key="2">
    <source>
        <dbReference type="ARBA" id="ARBA00022723"/>
    </source>
</evidence>
<dbReference type="InterPro" id="IPR040442">
    <property type="entry name" value="Pyrv_kinase-like_dom_sf"/>
</dbReference>
<dbReference type="PANTHER" id="PTHR32308">
    <property type="entry name" value="LYASE BETA SUBUNIT, PUTATIVE (AFU_ORTHOLOGUE AFUA_4G13030)-RELATED"/>
    <property type="match status" value="1"/>
</dbReference>
<dbReference type="GO" id="GO:0006107">
    <property type="term" value="P:oxaloacetate metabolic process"/>
    <property type="evidence" value="ECO:0007669"/>
    <property type="project" value="TreeGrafter"/>
</dbReference>
<gene>
    <name evidence="7" type="ORF">CFP75_18235</name>
</gene>
<evidence type="ECO:0000256" key="5">
    <source>
        <dbReference type="PIRSR" id="PIRSR015582-2"/>
    </source>
</evidence>
<keyword evidence="7" id="KW-0456">Lyase</keyword>
<dbReference type="PANTHER" id="PTHR32308:SF0">
    <property type="entry name" value="HPCH_HPAI ALDOLASE_CITRATE LYASE DOMAIN-CONTAINING PROTEIN"/>
    <property type="match status" value="1"/>
</dbReference>
<dbReference type="PIRSF" id="PIRSF015582">
    <property type="entry name" value="Cit_lyase_B"/>
    <property type="match status" value="1"/>
</dbReference>
<dbReference type="Pfam" id="PF03328">
    <property type="entry name" value="HpcH_HpaI"/>
    <property type="match status" value="1"/>
</dbReference>
<comment type="caution">
    <text evidence="7">The sequence shown here is derived from an EMBL/GenBank/DDBJ whole genome shotgun (WGS) entry which is preliminary data.</text>
</comment>
<evidence type="ECO:0000313" key="8">
    <source>
        <dbReference type="Proteomes" id="UP000215563"/>
    </source>
</evidence>
<evidence type="ECO:0000256" key="4">
    <source>
        <dbReference type="PIRSR" id="PIRSR015582-1"/>
    </source>
</evidence>
<dbReference type="RefSeq" id="WP_020634810.1">
    <property type="nucleotide sequence ID" value="NZ_KB913032.1"/>
</dbReference>
<keyword evidence="8" id="KW-1185">Reference proteome</keyword>
<feature type="binding site" evidence="5">
    <location>
        <position position="130"/>
    </location>
    <ligand>
        <name>Mg(2+)</name>
        <dbReference type="ChEBI" id="CHEBI:18420"/>
    </ligand>
</feature>
<comment type="cofactor">
    <cofactor evidence="1">
        <name>Mg(2+)</name>
        <dbReference type="ChEBI" id="CHEBI:18420"/>
    </cofactor>
</comment>
<dbReference type="Gene3D" id="3.20.20.60">
    <property type="entry name" value="Phosphoenolpyruvate-binding domains"/>
    <property type="match status" value="1"/>
</dbReference>
<dbReference type="OrthoDB" id="5172636at2"/>
<evidence type="ECO:0000259" key="6">
    <source>
        <dbReference type="Pfam" id="PF03328"/>
    </source>
</evidence>
<keyword evidence="3 5" id="KW-0460">Magnesium</keyword>
<feature type="binding site" evidence="4">
    <location>
        <position position="130"/>
    </location>
    <ligand>
        <name>substrate</name>
    </ligand>
</feature>
<evidence type="ECO:0000256" key="1">
    <source>
        <dbReference type="ARBA" id="ARBA00001946"/>
    </source>
</evidence>
<protein>
    <submittedName>
        <fullName evidence="7">CoA ester lyase</fullName>
    </submittedName>
</protein>
<dbReference type="AlphaFoldDB" id="A0A229RTB8"/>
<feature type="domain" description="HpcH/HpaI aldolase/citrate lyase" evidence="6">
    <location>
        <begin position="30"/>
        <end position="223"/>
    </location>
</feature>
<dbReference type="InterPro" id="IPR011206">
    <property type="entry name" value="Citrate_lyase_beta/mcl1/mcl2"/>
</dbReference>
<feature type="binding site" evidence="4">
    <location>
        <position position="72"/>
    </location>
    <ligand>
        <name>substrate</name>
    </ligand>
</feature>
<evidence type="ECO:0000256" key="3">
    <source>
        <dbReference type="ARBA" id="ARBA00022842"/>
    </source>
</evidence>
<accession>A0A229RTB8</accession>
<dbReference type="GO" id="GO:0000287">
    <property type="term" value="F:magnesium ion binding"/>
    <property type="evidence" value="ECO:0007669"/>
    <property type="project" value="TreeGrafter"/>
</dbReference>
<sequence length="283" mass="30281">MADTSLLDAPLCRSLLVTSALRVDRFRQGRASGADVNLIDLEDAVPAGEKARARQAYLQLTSEDLPEVLGVRINGLMTRDGLEDLLAVCDAEIEPAIIHIPKAETAEQIELADRILTAAGRASTVWAVIETSNGVANARAIASSSPRLSGLVFGLADYAAEIGASLSWESVLYARSQVVMAARAAGIQVMDAPTFDLDDVGLLRTEARRSVDMGYTGKVAVHPRQVPIINEIYSPTAEAVTWAQQVVEKFDASSKGIHTVDGLMVGPPFLKRAQAILELQGMM</sequence>
<feature type="binding site" evidence="5">
    <location>
        <position position="157"/>
    </location>
    <ligand>
        <name>Mg(2+)</name>
        <dbReference type="ChEBI" id="CHEBI:18420"/>
    </ligand>
</feature>
<evidence type="ECO:0000313" key="7">
    <source>
        <dbReference type="EMBL" id="OXM49709.1"/>
    </source>
</evidence>
<dbReference type="EMBL" id="NMQU01000047">
    <property type="protein sequence ID" value="OXM49709.1"/>
    <property type="molecule type" value="Genomic_DNA"/>
</dbReference>
<dbReference type="SUPFAM" id="SSF51621">
    <property type="entry name" value="Phosphoenolpyruvate/pyruvate domain"/>
    <property type="match status" value="1"/>
</dbReference>
<dbReference type="InterPro" id="IPR015813">
    <property type="entry name" value="Pyrv/PenolPyrv_kinase-like_dom"/>
</dbReference>
<proteinExistence type="predicted"/>
<dbReference type="Proteomes" id="UP000215563">
    <property type="component" value="Unassembled WGS sequence"/>
</dbReference>
<organism evidence="7 8">
    <name type="scientific">Amycolatopsis alba DSM 44262</name>
    <dbReference type="NCBI Taxonomy" id="1125972"/>
    <lineage>
        <taxon>Bacteria</taxon>
        <taxon>Bacillati</taxon>
        <taxon>Actinomycetota</taxon>
        <taxon>Actinomycetes</taxon>
        <taxon>Pseudonocardiales</taxon>
        <taxon>Pseudonocardiaceae</taxon>
        <taxon>Amycolatopsis</taxon>
    </lineage>
</organism>
<keyword evidence="2 5" id="KW-0479">Metal-binding</keyword>